<protein>
    <submittedName>
        <fullName evidence="2">Uncharacterized protein</fullName>
    </submittedName>
</protein>
<dbReference type="Proteomes" id="UP000219522">
    <property type="component" value="Unassembled WGS sequence"/>
</dbReference>
<feature type="compositionally biased region" description="Low complexity" evidence="1">
    <location>
        <begin position="1"/>
        <end position="18"/>
    </location>
</feature>
<evidence type="ECO:0000256" key="1">
    <source>
        <dbReference type="SAM" id="MobiDB-lite"/>
    </source>
</evidence>
<dbReference type="EMBL" id="OCSU01000004">
    <property type="protein sequence ID" value="SOE91260.1"/>
    <property type="molecule type" value="Genomic_DNA"/>
</dbReference>
<feature type="region of interest" description="Disordered" evidence="1">
    <location>
        <begin position="1"/>
        <end position="24"/>
    </location>
</feature>
<reference evidence="2 3" key="1">
    <citation type="submission" date="2017-09" db="EMBL/GenBank/DDBJ databases">
        <authorList>
            <person name="Varghese N."/>
            <person name="Submissions S."/>
        </authorList>
    </citation>
    <scope>NUCLEOTIDE SEQUENCE [LARGE SCALE GENOMIC DNA]</scope>
    <source>
        <strain evidence="2 3">OK806</strain>
    </source>
</reference>
<evidence type="ECO:0000313" key="2">
    <source>
        <dbReference type="EMBL" id="SOE91260.1"/>
    </source>
</evidence>
<organism evidence="2 3">
    <name type="scientific">Caballeronia arationis</name>
    <dbReference type="NCBI Taxonomy" id="1777142"/>
    <lineage>
        <taxon>Bacteria</taxon>
        <taxon>Pseudomonadati</taxon>
        <taxon>Pseudomonadota</taxon>
        <taxon>Betaproteobacteria</taxon>
        <taxon>Burkholderiales</taxon>
        <taxon>Burkholderiaceae</taxon>
        <taxon>Caballeronia</taxon>
    </lineage>
</organism>
<sequence>MTRDTSSASAAPAGESAATPVTHRAREAALWRKNSSRRRMPGANSQRQISLSASWRRIDWRQVDGRQGAHREKAATKHGIYGSTFTETEIAMLPALKASSGKVDAEILFVKA</sequence>
<accession>A0A7Z7IGG2</accession>
<keyword evidence="3" id="KW-1185">Reference proteome</keyword>
<dbReference type="AlphaFoldDB" id="A0A7Z7IGG2"/>
<proteinExistence type="predicted"/>
<evidence type="ECO:0000313" key="3">
    <source>
        <dbReference type="Proteomes" id="UP000219522"/>
    </source>
</evidence>
<gene>
    <name evidence="2" type="ORF">SAMN05446927_8163</name>
</gene>
<name>A0A7Z7IGG2_9BURK</name>
<comment type="caution">
    <text evidence="2">The sequence shown here is derived from an EMBL/GenBank/DDBJ whole genome shotgun (WGS) entry which is preliminary data.</text>
</comment>